<proteinExistence type="predicted"/>
<name>A0A8E2AX24_9APHY</name>
<organism evidence="1 2">
    <name type="scientific">Obba rivulosa</name>
    <dbReference type="NCBI Taxonomy" id="1052685"/>
    <lineage>
        <taxon>Eukaryota</taxon>
        <taxon>Fungi</taxon>
        <taxon>Dikarya</taxon>
        <taxon>Basidiomycota</taxon>
        <taxon>Agaricomycotina</taxon>
        <taxon>Agaricomycetes</taxon>
        <taxon>Polyporales</taxon>
        <taxon>Gelatoporiaceae</taxon>
        <taxon>Obba</taxon>
    </lineage>
</organism>
<gene>
    <name evidence="1" type="ORF">OBBRIDRAFT_649782</name>
</gene>
<accession>A0A8E2AX24</accession>
<dbReference type="Proteomes" id="UP000250043">
    <property type="component" value="Unassembled WGS sequence"/>
</dbReference>
<sequence>MLSPTRCMLRSSSPPSWLYPTPGRRTLRRPPIFTLNDCALYSNYGYDDYLCCIRQLSLRDIHATSENHLNVRFHDLQSRENKANKGCHSGPVIWVARQSRRSQSQRLCLQILSVNDRRHLCPVCLHTDCWEPGKMVGPFSIKANQCRSCLGTRHEYGRIQLLVIACGVGQNPAVA</sequence>
<dbReference type="EMBL" id="KV722420">
    <property type="protein sequence ID" value="OCH89729.1"/>
    <property type="molecule type" value="Genomic_DNA"/>
</dbReference>
<reference evidence="1 2" key="1">
    <citation type="submission" date="2016-07" db="EMBL/GenBank/DDBJ databases">
        <title>Draft genome of the white-rot fungus Obba rivulosa 3A-2.</title>
        <authorList>
            <consortium name="DOE Joint Genome Institute"/>
            <person name="Miettinen O."/>
            <person name="Riley R."/>
            <person name="Acob R."/>
            <person name="Barry K."/>
            <person name="Cullen D."/>
            <person name="De Vries R."/>
            <person name="Hainaut M."/>
            <person name="Hatakka A."/>
            <person name="Henrissat B."/>
            <person name="Hilden K."/>
            <person name="Kuo R."/>
            <person name="Labutti K."/>
            <person name="Lipzen A."/>
            <person name="Makela M.R."/>
            <person name="Sandor L."/>
            <person name="Spatafora J.W."/>
            <person name="Grigoriev I.V."/>
            <person name="Hibbett D.S."/>
        </authorList>
    </citation>
    <scope>NUCLEOTIDE SEQUENCE [LARGE SCALE GENOMIC DNA]</scope>
    <source>
        <strain evidence="1 2">3A-2</strain>
    </source>
</reference>
<evidence type="ECO:0000313" key="2">
    <source>
        <dbReference type="Proteomes" id="UP000250043"/>
    </source>
</evidence>
<evidence type="ECO:0000313" key="1">
    <source>
        <dbReference type="EMBL" id="OCH89729.1"/>
    </source>
</evidence>
<protein>
    <submittedName>
        <fullName evidence="1">Uncharacterized protein</fullName>
    </submittedName>
</protein>
<keyword evidence="2" id="KW-1185">Reference proteome</keyword>
<dbReference type="AlphaFoldDB" id="A0A8E2AX24"/>